<keyword evidence="9" id="KW-0560">Oxidoreductase</keyword>
<organism evidence="14 15">
    <name type="scientific">Leucocoprinus leucothites</name>
    <dbReference type="NCBI Taxonomy" id="201217"/>
    <lineage>
        <taxon>Eukaryota</taxon>
        <taxon>Fungi</taxon>
        <taxon>Dikarya</taxon>
        <taxon>Basidiomycota</taxon>
        <taxon>Agaricomycotina</taxon>
        <taxon>Agaricomycetes</taxon>
        <taxon>Agaricomycetidae</taxon>
        <taxon>Agaricales</taxon>
        <taxon>Agaricineae</taxon>
        <taxon>Agaricaceae</taxon>
        <taxon>Leucocoprinus</taxon>
    </lineage>
</organism>
<keyword evidence="7" id="KW-0479">Metal-binding</keyword>
<comment type="pathway">
    <text evidence="3">Secondary metabolite biosynthesis; terpenoid biosynthesis.</text>
</comment>
<name>A0A8H5D753_9AGAR</name>
<comment type="similarity">
    <text evidence="4">Belongs to the cytochrome P450 family.</text>
</comment>
<keyword evidence="11" id="KW-0503">Monooxygenase</keyword>
<feature type="signal peptide" evidence="13">
    <location>
        <begin position="1"/>
        <end position="16"/>
    </location>
</feature>
<dbReference type="Pfam" id="PF00067">
    <property type="entry name" value="p450"/>
    <property type="match status" value="1"/>
</dbReference>
<reference evidence="14 15" key="1">
    <citation type="journal article" date="2020" name="ISME J.">
        <title>Uncovering the hidden diversity of litter-decomposition mechanisms in mushroom-forming fungi.</title>
        <authorList>
            <person name="Floudas D."/>
            <person name="Bentzer J."/>
            <person name="Ahren D."/>
            <person name="Johansson T."/>
            <person name="Persson P."/>
            <person name="Tunlid A."/>
        </authorList>
    </citation>
    <scope>NUCLEOTIDE SEQUENCE [LARGE SCALE GENOMIC DNA]</scope>
    <source>
        <strain evidence="14 15">CBS 146.42</strain>
    </source>
</reference>
<dbReference type="OrthoDB" id="1470350at2759"/>
<dbReference type="InterPro" id="IPR002403">
    <property type="entry name" value="Cyt_P450_E_grp-IV"/>
</dbReference>
<comment type="cofactor">
    <cofactor evidence="1">
        <name>heme</name>
        <dbReference type="ChEBI" id="CHEBI:30413"/>
    </cofactor>
</comment>
<evidence type="ECO:0000256" key="5">
    <source>
        <dbReference type="ARBA" id="ARBA00022617"/>
    </source>
</evidence>
<evidence type="ECO:0000256" key="13">
    <source>
        <dbReference type="SAM" id="SignalP"/>
    </source>
</evidence>
<dbReference type="SUPFAM" id="SSF48264">
    <property type="entry name" value="Cytochrome P450"/>
    <property type="match status" value="1"/>
</dbReference>
<keyword evidence="12" id="KW-0472">Membrane</keyword>
<dbReference type="GO" id="GO:0020037">
    <property type="term" value="F:heme binding"/>
    <property type="evidence" value="ECO:0007669"/>
    <property type="project" value="InterPro"/>
</dbReference>
<dbReference type="PANTHER" id="PTHR24305">
    <property type="entry name" value="CYTOCHROME P450"/>
    <property type="match status" value="1"/>
</dbReference>
<gene>
    <name evidence="14" type="ORF">D9756_005525</name>
</gene>
<dbReference type="GO" id="GO:0016020">
    <property type="term" value="C:membrane"/>
    <property type="evidence" value="ECO:0007669"/>
    <property type="project" value="UniProtKB-SubCell"/>
</dbReference>
<evidence type="ECO:0000256" key="3">
    <source>
        <dbReference type="ARBA" id="ARBA00004721"/>
    </source>
</evidence>
<evidence type="ECO:0008006" key="16">
    <source>
        <dbReference type="Google" id="ProtNLM"/>
    </source>
</evidence>
<keyword evidence="8" id="KW-1133">Transmembrane helix</keyword>
<dbReference type="PRINTS" id="PR00385">
    <property type="entry name" value="P450"/>
</dbReference>
<evidence type="ECO:0000256" key="1">
    <source>
        <dbReference type="ARBA" id="ARBA00001971"/>
    </source>
</evidence>
<evidence type="ECO:0000256" key="2">
    <source>
        <dbReference type="ARBA" id="ARBA00004370"/>
    </source>
</evidence>
<accession>A0A8H5D753</accession>
<dbReference type="EMBL" id="JAACJO010000008">
    <property type="protein sequence ID" value="KAF5354902.1"/>
    <property type="molecule type" value="Genomic_DNA"/>
</dbReference>
<protein>
    <recommendedName>
        <fullName evidence="16">Cytochrome P450</fullName>
    </recommendedName>
</protein>
<dbReference type="PANTHER" id="PTHR24305:SF166">
    <property type="entry name" value="CYTOCHROME P450 12A4, MITOCHONDRIAL-RELATED"/>
    <property type="match status" value="1"/>
</dbReference>
<evidence type="ECO:0000256" key="4">
    <source>
        <dbReference type="ARBA" id="ARBA00010617"/>
    </source>
</evidence>
<keyword evidence="15" id="KW-1185">Reference proteome</keyword>
<keyword evidence="13" id="KW-0732">Signal</keyword>
<evidence type="ECO:0000256" key="9">
    <source>
        <dbReference type="ARBA" id="ARBA00023002"/>
    </source>
</evidence>
<dbReference type="Proteomes" id="UP000559027">
    <property type="component" value="Unassembled WGS sequence"/>
</dbReference>
<evidence type="ECO:0000256" key="10">
    <source>
        <dbReference type="ARBA" id="ARBA00023004"/>
    </source>
</evidence>
<feature type="chain" id="PRO_5034106047" description="Cytochrome P450" evidence="13">
    <location>
        <begin position="17"/>
        <end position="493"/>
    </location>
</feature>
<sequence length="493" mass="55365">MALTLALLAAVILLASRRIYRRLTRISIANVPGPRSESFIYGNLCELLQNQVGEVEFKWQEQYGDVVKFKGAFGEDRLIISDPKALQYIYQTTGYQFQKQAERRAISEAISGKGIIWADGDDHKRHRKILLPGFGGPESKAFAPIFGSYATKVAEKWKDIITQQGDESAVFDIPSWGSRAMLDSIGVAAFDYQFGSLEDSDNIVTSVWKGVLTDTFGSVTKRDIFVQGILQFIPLKLLSYIPNPKMEHMRYAGRVLTDVARSLVQEKTEAAIQGKDAHDIMSILVKANLSQDKSTRLSEEEMLAQMRTLLLAGHETTSNSLSWTLLELSKRPEMQTRLRREIEEKRREVISRGDLEFTATDYDSMPYLNAVIKESLRYNPPTYHSFRESSQDDVLPLSKPITLNNGEVSNKIPIPKGTKITTSIVTYNRNEEVFGPDAHSFNPDRWLRRDSAGKGVSVGVYGNMLTFAAGIRWAVLISISITDIFSNSECLVL</sequence>
<evidence type="ECO:0000256" key="7">
    <source>
        <dbReference type="ARBA" id="ARBA00022723"/>
    </source>
</evidence>
<keyword evidence="5" id="KW-0349">Heme</keyword>
<dbReference type="InterPro" id="IPR036396">
    <property type="entry name" value="Cyt_P450_sf"/>
</dbReference>
<dbReference type="GO" id="GO:0005506">
    <property type="term" value="F:iron ion binding"/>
    <property type="evidence" value="ECO:0007669"/>
    <property type="project" value="InterPro"/>
</dbReference>
<evidence type="ECO:0000256" key="11">
    <source>
        <dbReference type="ARBA" id="ARBA00023033"/>
    </source>
</evidence>
<dbReference type="InterPro" id="IPR001128">
    <property type="entry name" value="Cyt_P450"/>
</dbReference>
<dbReference type="PRINTS" id="PR00465">
    <property type="entry name" value="EP450IV"/>
</dbReference>
<evidence type="ECO:0000313" key="14">
    <source>
        <dbReference type="EMBL" id="KAF5354902.1"/>
    </source>
</evidence>
<keyword evidence="10" id="KW-0408">Iron</keyword>
<evidence type="ECO:0000256" key="6">
    <source>
        <dbReference type="ARBA" id="ARBA00022692"/>
    </source>
</evidence>
<dbReference type="GO" id="GO:0004497">
    <property type="term" value="F:monooxygenase activity"/>
    <property type="evidence" value="ECO:0007669"/>
    <property type="project" value="UniProtKB-KW"/>
</dbReference>
<dbReference type="Gene3D" id="1.10.630.10">
    <property type="entry name" value="Cytochrome P450"/>
    <property type="match status" value="1"/>
</dbReference>
<evidence type="ECO:0000256" key="8">
    <source>
        <dbReference type="ARBA" id="ARBA00022989"/>
    </source>
</evidence>
<comment type="caution">
    <text evidence="14">The sequence shown here is derived from an EMBL/GenBank/DDBJ whole genome shotgun (WGS) entry which is preliminary data.</text>
</comment>
<evidence type="ECO:0000313" key="15">
    <source>
        <dbReference type="Proteomes" id="UP000559027"/>
    </source>
</evidence>
<evidence type="ECO:0000256" key="12">
    <source>
        <dbReference type="ARBA" id="ARBA00023136"/>
    </source>
</evidence>
<dbReference type="GO" id="GO:0016705">
    <property type="term" value="F:oxidoreductase activity, acting on paired donors, with incorporation or reduction of molecular oxygen"/>
    <property type="evidence" value="ECO:0007669"/>
    <property type="project" value="InterPro"/>
</dbReference>
<keyword evidence="6" id="KW-0812">Transmembrane</keyword>
<dbReference type="InterPro" id="IPR050121">
    <property type="entry name" value="Cytochrome_P450_monoxygenase"/>
</dbReference>
<proteinExistence type="inferred from homology"/>
<dbReference type="AlphaFoldDB" id="A0A8H5D753"/>
<comment type="subcellular location">
    <subcellularLocation>
        <location evidence="2">Membrane</location>
    </subcellularLocation>
</comment>